<dbReference type="EMBL" id="SLZU01000038">
    <property type="protein sequence ID" value="TCS52494.1"/>
    <property type="molecule type" value="Genomic_DNA"/>
</dbReference>
<name>A0A4R3IRX2_9RHOB</name>
<organism evidence="1 2">
    <name type="scientific">Primorskyibacter sedentarius</name>
    <dbReference type="NCBI Taxonomy" id="745311"/>
    <lineage>
        <taxon>Bacteria</taxon>
        <taxon>Pseudomonadati</taxon>
        <taxon>Pseudomonadota</taxon>
        <taxon>Alphaproteobacteria</taxon>
        <taxon>Rhodobacterales</taxon>
        <taxon>Roseobacteraceae</taxon>
        <taxon>Primorskyibacter</taxon>
    </lineage>
</organism>
<proteinExistence type="predicted"/>
<dbReference type="Proteomes" id="UP000295696">
    <property type="component" value="Unassembled WGS sequence"/>
</dbReference>
<feature type="non-terminal residue" evidence="1">
    <location>
        <position position="32"/>
    </location>
</feature>
<evidence type="ECO:0008006" key="3">
    <source>
        <dbReference type="Google" id="ProtNLM"/>
    </source>
</evidence>
<reference evidence="1 2" key="1">
    <citation type="submission" date="2019-03" db="EMBL/GenBank/DDBJ databases">
        <title>Genomic Encyclopedia of Type Strains, Phase IV (KMG-IV): sequencing the most valuable type-strain genomes for metagenomic binning, comparative biology and taxonomic classification.</title>
        <authorList>
            <person name="Goeker M."/>
        </authorList>
    </citation>
    <scope>NUCLEOTIDE SEQUENCE [LARGE SCALE GENOMIC DNA]</scope>
    <source>
        <strain evidence="1 2">DSM 104836</strain>
    </source>
</reference>
<comment type="caution">
    <text evidence="1">The sequence shown here is derived from an EMBL/GenBank/DDBJ whole genome shotgun (WGS) entry which is preliminary data.</text>
</comment>
<gene>
    <name evidence="1" type="ORF">EDD52_13825</name>
</gene>
<evidence type="ECO:0000313" key="1">
    <source>
        <dbReference type="EMBL" id="TCS52494.1"/>
    </source>
</evidence>
<dbReference type="AlphaFoldDB" id="A0A4R3IRX2"/>
<evidence type="ECO:0000313" key="2">
    <source>
        <dbReference type="Proteomes" id="UP000295696"/>
    </source>
</evidence>
<keyword evidence="2" id="KW-1185">Reference proteome</keyword>
<accession>A0A4R3IRX2</accession>
<protein>
    <recommendedName>
        <fullName evidence="3">IS6 family transposase</fullName>
    </recommendedName>
</protein>
<sequence>MQTQKISYKRHRFSPQIIAHVVWLYVRFNLSL</sequence>